<accession>A0A162N3U5</accession>
<dbReference type="AlphaFoldDB" id="A0A162N3U5"/>
<dbReference type="PANTHER" id="PTHR34472">
    <property type="entry name" value="SULFUR CARRIER PROTEIN THIS"/>
    <property type="match status" value="1"/>
</dbReference>
<evidence type="ECO:0000313" key="1">
    <source>
        <dbReference type="EMBL" id="KYO69174.1"/>
    </source>
</evidence>
<dbReference type="CDD" id="cd00565">
    <property type="entry name" value="Ubl_ThiS"/>
    <property type="match status" value="1"/>
</dbReference>
<dbReference type="Gene3D" id="3.10.20.30">
    <property type="match status" value="1"/>
</dbReference>
<dbReference type="Proteomes" id="UP000075737">
    <property type="component" value="Unassembled WGS sequence"/>
</dbReference>
<dbReference type="InterPro" id="IPR016155">
    <property type="entry name" value="Mopterin_synth/thiamin_S_b"/>
</dbReference>
<dbReference type="RefSeq" id="WP_068747249.1">
    <property type="nucleotide sequence ID" value="NZ_LOHZ01000014.1"/>
</dbReference>
<dbReference type="InterPro" id="IPR010035">
    <property type="entry name" value="Thi_S"/>
</dbReference>
<dbReference type="SUPFAM" id="SSF54285">
    <property type="entry name" value="MoaD/ThiS"/>
    <property type="match status" value="1"/>
</dbReference>
<dbReference type="InterPro" id="IPR012675">
    <property type="entry name" value="Beta-grasp_dom_sf"/>
</dbReference>
<sequence>MIWVNKEEMEFEEGMTVEDVLKKKKYTYRLITVIINGEVIPRDSYSVHKIKDGDKIDVIHIMSGG</sequence>
<dbReference type="OrthoDB" id="9810692at2"/>
<proteinExistence type="predicted"/>
<gene>
    <name evidence="1" type="primary">thiS</name>
    <name evidence="1" type="ORF">ATZ99_00460</name>
</gene>
<organism evidence="1 2">
    <name type="scientific">Thermovenabulum gondwanense</name>
    <dbReference type="NCBI Taxonomy" id="520767"/>
    <lineage>
        <taxon>Bacteria</taxon>
        <taxon>Bacillati</taxon>
        <taxon>Bacillota</taxon>
        <taxon>Clostridia</taxon>
        <taxon>Thermosediminibacterales</taxon>
        <taxon>Thermosediminibacteraceae</taxon>
        <taxon>Thermovenabulum</taxon>
    </lineage>
</organism>
<dbReference type="EMBL" id="LOHZ01000014">
    <property type="protein sequence ID" value="KYO69174.1"/>
    <property type="molecule type" value="Genomic_DNA"/>
</dbReference>
<name>A0A162N3U5_9FIRM</name>
<dbReference type="InterPro" id="IPR003749">
    <property type="entry name" value="ThiS/MoaD-like"/>
</dbReference>
<keyword evidence="2" id="KW-1185">Reference proteome</keyword>
<protein>
    <submittedName>
        <fullName evidence="1">Sulfur carrier protein ThiS</fullName>
    </submittedName>
</protein>
<dbReference type="PANTHER" id="PTHR34472:SF1">
    <property type="entry name" value="SULFUR CARRIER PROTEIN THIS"/>
    <property type="match status" value="1"/>
</dbReference>
<reference evidence="1 2" key="1">
    <citation type="submission" date="2015-12" db="EMBL/GenBank/DDBJ databases">
        <title>Draft genome of Thermovenabulum gondwanense isolated from a red thermophilic microbial mat colonisisng an outflow channel of a bore well.</title>
        <authorList>
            <person name="Patel B.K."/>
        </authorList>
    </citation>
    <scope>NUCLEOTIDE SEQUENCE [LARGE SCALE GENOMIC DNA]</scope>
    <source>
        <strain evidence="1 2">R270</strain>
    </source>
</reference>
<comment type="caution">
    <text evidence="1">The sequence shown here is derived from an EMBL/GenBank/DDBJ whole genome shotgun (WGS) entry which is preliminary data.</text>
</comment>
<evidence type="ECO:0000313" key="2">
    <source>
        <dbReference type="Proteomes" id="UP000075737"/>
    </source>
</evidence>
<dbReference type="NCBIfam" id="TIGR01683">
    <property type="entry name" value="thiS"/>
    <property type="match status" value="1"/>
</dbReference>
<dbReference type="Pfam" id="PF02597">
    <property type="entry name" value="ThiS"/>
    <property type="match status" value="1"/>
</dbReference>
<dbReference type="STRING" id="520767.ATZ99_00460"/>